<feature type="region of interest" description="Disordered" evidence="1">
    <location>
        <begin position="34"/>
        <end position="61"/>
    </location>
</feature>
<reference evidence="2" key="1">
    <citation type="submission" date="2020-04" db="EMBL/GenBank/DDBJ databases">
        <title>Genome Assembly and Annotation of Botryosphaeria dothidea sdau 11-99, a Latent Pathogen of Apple Fruit Ring Rot in China.</title>
        <authorList>
            <person name="Yu C."/>
            <person name="Diao Y."/>
            <person name="Lu Q."/>
            <person name="Zhao J."/>
            <person name="Cui S."/>
            <person name="Peng C."/>
            <person name="He B."/>
            <person name="Liu H."/>
        </authorList>
    </citation>
    <scope>NUCLEOTIDE SEQUENCE [LARGE SCALE GENOMIC DNA]</scope>
    <source>
        <strain evidence="2">Sdau11-99</strain>
    </source>
</reference>
<proteinExistence type="predicted"/>
<dbReference type="Proteomes" id="UP000572817">
    <property type="component" value="Unassembled WGS sequence"/>
</dbReference>
<feature type="compositionally biased region" description="Low complexity" evidence="1">
    <location>
        <begin position="96"/>
        <end position="109"/>
    </location>
</feature>
<dbReference type="AlphaFoldDB" id="A0A8H4J5P4"/>
<feature type="compositionally biased region" description="Polar residues" evidence="1">
    <location>
        <begin position="215"/>
        <end position="236"/>
    </location>
</feature>
<dbReference type="EMBL" id="WWBZ02000001">
    <property type="protein sequence ID" value="KAF4313216.1"/>
    <property type="molecule type" value="Genomic_DNA"/>
</dbReference>
<protein>
    <submittedName>
        <fullName evidence="2">C6 zinc finger domain protein</fullName>
    </submittedName>
</protein>
<accession>A0A8H4J5P4</accession>
<evidence type="ECO:0000313" key="3">
    <source>
        <dbReference type="Proteomes" id="UP000572817"/>
    </source>
</evidence>
<comment type="caution">
    <text evidence="2">The sequence shown here is derived from an EMBL/GenBank/DDBJ whole genome shotgun (WGS) entry which is preliminary data.</text>
</comment>
<feature type="region of interest" description="Disordered" evidence="1">
    <location>
        <begin position="140"/>
        <end position="180"/>
    </location>
</feature>
<keyword evidence="3" id="KW-1185">Reference proteome</keyword>
<gene>
    <name evidence="2" type="ORF">GTA08_BOTSDO01203</name>
</gene>
<evidence type="ECO:0000313" key="2">
    <source>
        <dbReference type="EMBL" id="KAF4313216.1"/>
    </source>
</evidence>
<dbReference type="OrthoDB" id="9986881at2759"/>
<feature type="region of interest" description="Disordered" evidence="1">
    <location>
        <begin position="74"/>
        <end position="115"/>
    </location>
</feature>
<sequence length="376" mass="40821">MGLGAHRALASRIQFLEAQLAEMGDAHSTVGSPAWREDLWNSSPSTPRPAPPSLHVDTSFDPPQRSFSFDFADSAGAESSTQRRIPTIEISDCGGPSPTMLSPAPSLLSANSRCSTPEPYSITTPVIGPSLALPMLGSAVSPPVSACQRPPWEQLSHGDGNEGYLSPPDHSKTSVSRRSSISSLGLDNDFNSISLQFSPFEDQPPSPGYFPESFRPQSRGSQNSSTPHATTPTGVQSPKMPTKFEAETLSDIFFDKVQQSQRPVDHGFYQTCLDLVYDLSGEDMRTQDPSLAEILITPYSLRMARFYVFMTMAIGMRLRTGGRLTDNALLDNCYHLAMQQAESPSFWGEEGGVEAALLLTLFAKSGDPQALDKMDH</sequence>
<feature type="region of interest" description="Disordered" evidence="1">
    <location>
        <begin position="195"/>
        <end position="240"/>
    </location>
</feature>
<organism evidence="2 3">
    <name type="scientific">Botryosphaeria dothidea</name>
    <dbReference type="NCBI Taxonomy" id="55169"/>
    <lineage>
        <taxon>Eukaryota</taxon>
        <taxon>Fungi</taxon>
        <taxon>Dikarya</taxon>
        <taxon>Ascomycota</taxon>
        <taxon>Pezizomycotina</taxon>
        <taxon>Dothideomycetes</taxon>
        <taxon>Dothideomycetes incertae sedis</taxon>
        <taxon>Botryosphaeriales</taxon>
        <taxon>Botryosphaeriaceae</taxon>
        <taxon>Botryosphaeria</taxon>
    </lineage>
</organism>
<name>A0A8H4J5P4_9PEZI</name>
<evidence type="ECO:0000256" key="1">
    <source>
        <dbReference type="SAM" id="MobiDB-lite"/>
    </source>
</evidence>